<keyword evidence="1" id="KW-0805">Transcription regulation</keyword>
<name>G9XIK5_DESHA</name>
<evidence type="ECO:0000256" key="1">
    <source>
        <dbReference type="ARBA" id="ARBA00023015"/>
    </source>
</evidence>
<dbReference type="PANTHER" id="PTHR43280:SF29">
    <property type="entry name" value="ARAC-FAMILY TRANSCRIPTIONAL REGULATOR"/>
    <property type="match status" value="1"/>
</dbReference>
<keyword evidence="3" id="KW-0804">Transcription</keyword>
<reference evidence="5 6" key="1">
    <citation type="submission" date="2011-08" db="EMBL/GenBank/DDBJ databases">
        <authorList>
            <person name="Weinstock G."/>
            <person name="Sodergren E."/>
            <person name="Clifton S."/>
            <person name="Fulton L."/>
            <person name="Fulton B."/>
            <person name="Courtney L."/>
            <person name="Fronick C."/>
            <person name="Harrison M."/>
            <person name="Strong C."/>
            <person name="Farmer C."/>
            <person name="Delahaunty K."/>
            <person name="Markovic C."/>
            <person name="Hall O."/>
            <person name="Minx P."/>
            <person name="Tomlinson C."/>
            <person name="Mitreva M."/>
            <person name="Hou S."/>
            <person name="Chen J."/>
            <person name="Wollam A."/>
            <person name="Pepin K.H."/>
            <person name="Johnson M."/>
            <person name="Bhonagiri V."/>
            <person name="Zhang X."/>
            <person name="Suruliraj S."/>
            <person name="Warren W."/>
            <person name="Chinwalla A."/>
            <person name="Mardis E.R."/>
            <person name="Wilson R.K."/>
        </authorList>
    </citation>
    <scope>NUCLEOTIDE SEQUENCE [LARGE SCALE GENOMIC DNA]</scope>
    <source>
        <strain evidence="5 6">DP7</strain>
    </source>
</reference>
<dbReference type="HOGENOM" id="CLU_000445_88_6_9"/>
<accession>G9XIK5</accession>
<keyword evidence="2" id="KW-0238">DNA-binding</keyword>
<gene>
    <name evidence="5" type="ORF">HMPREF0322_00781</name>
</gene>
<dbReference type="PATRIC" id="fig|537010.4.peg.718"/>
<dbReference type="GO" id="GO:0043565">
    <property type="term" value="F:sequence-specific DNA binding"/>
    <property type="evidence" value="ECO:0007669"/>
    <property type="project" value="InterPro"/>
</dbReference>
<dbReference type="PANTHER" id="PTHR43280">
    <property type="entry name" value="ARAC-FAMILY TRANSCRIPTIONAL REGULATOR"/>
    <property type="match status" value="1"/>
</dbReference>
<dbReference type="InterPro" id="IPR037923">
    <property type="entry name" value="HTH-like"/>
</dbReference>
<dbReference type="EMBL" id="AFZX01000020">
    <property type="protein sequence ID" value="EHL08469.1"/>
    <property type="molecule type" value="Genomic_DNA"/>
</dbReference>
<evidence type="ECO:0000313" key="5">
    <source>
        <dbReference type="EMBL" id="EHL08469.1"/>
    </source>
</evidence>
<dbReference type="InterPro" id="IPR018060">
    <property type="entry name" value="HTH_AraC"/>
</dbReference>
<dbReference type="InterPro" id="IPR020449">
    <property type="entry name" value="Tscrpt_reg_AraC-type_HTH"/>
</dbReference>
<dbReference type="InterPro" id="IPR009057">
    <property type="entry name" value="Homeodomain-like_sf"/>
</dbReference>
<dbReference type="PROSITE" id="PS01124">
    <property type="entry name" value="HTH_ARAC_FAMILY_2"/>
    <property type="match status" value="1"/>
</dbReference>
<dbReference type="PRINTS" id="PR00032">
    <property type="entry name" value="HTHARAC"/>
</dbReference>
<comment type="caution">
    <text evidence="5">The sequence shown here is derived from an EMBL/GenBank/DDBJ whole genome shotgun (WGS) entry which is preliminary data.</text>
</comment>
<dbReference type="Proteomes" id="UP000004416">
    <property type="component" value="Unassembled WGS sequence"/>
</dbReference>
<protein>
    <submittedName>
        <fullName evidence="5">Transcriptional regulator, AraC family</fullName>
    </submittedName>
</protein>
<evidence type="ECO:0000259" key="4">
    <source>
        <dbReference type="PROSITE" id="PS01124"/>
    </source>
</evidence>
<evidence type="ECO:0000256" key="3">
    <source>
        <dbReference type="ARBA" id="ARBA00023163"/>
    </source>
</evidence>
<feature type="domain" description="HTH araC/xylS-type" evidence="4">
    <location>
        <begin position="177"/>
        <end position="275"/>
    </location>
</feature>
<sequence>MEENVLEISLNEIIDYYAKADVSFVGAFGERISPELKVLNRHTNPAGGGLVIPFSGSACFTFDGKPYVIEPGMVVHAGPGMRLSKEVIGDREWEYAVIHYHIPQHERNEYPLFHKDFSLVHGHSAKVPHLVRQILDNQSIPGAAAKFQTKVLFLSLLQEIFTAACGQPGHEDSKLIEEAMGYIRLNYADELTVQKVADEFSTERRQFSYLFKRHTGMSPIHYLIECRISKAKELLGSPGCSVKQVAGWVGYTDSLYFSKAFKKYTGVSPSEYRDGIAL</sequence>
<dbReference type="AlphaFoldDB" id="G9XIK5"/>
<dbReference type="SUPFAM" id="SSF46689">
    <property type="entry name" value="Homeodomain-like"/>
    <property type="match status" value="2"/>
</dbReference>
<proteinExistence type="predicted"/>
<dbReference type="Pfam" id="PF12833">
    <property type="entry name" value="HTH_18"/>
    <property type="match status" value="1"/>
</dbReference>
<evidence type="ECO:0000256" key="2">
    <source>
        <dbReference type="ARBA" id="ARBA00023125"/>
    </source>
</evidence>
<dbReference type="Gene3D" id="1.10.10.60">
    <property type="entry name" value="Homeodomain-like"/>
    <property type="match status" value="2"/>
</dbReference>
<dbReference type="SMART" id="SM00342">
    <property type="entry name" value="HTH_ARAC"/>
    <property type="match status" value="1"/>
</dbReference>
<dbReference type="SUPFAM" id="SSF51215">
    <property type="entry name" value="Regulatory protein AraC"/>
    <property type="match status" value="1"/>
</dbReference>
<evidence type="ECO:0000313" key="6">
    <source>
        <dbReference type="Proteomes" id="UP000004416"/>
    </source>
</evidence>
<organism evidence="5 6">
    <name type="scientific">Desulfitobacterium hafniense DP7</name>
    <dbReference type="NCBI Taxonomy" id="537010"/>
    <lineage>
        <taxon>Bacteria</taxon>
        <taxon>Bacillati</taxon>
        <taxon>Bacillota</taxon>
        <taxon>Clostridia</taxon>
        <taxon>Eubacteriales</taxon>
        <taxon>Desulfitobacteriaceae</taxon>
        <taxon>Desulfitobacterium</taxon>
    </lineage>
</organism>
<dbReference type="GO" id="GO:0003700">
    <property type="term" value="F:DNA-binding transcription factor activity"/>
    <property type="evidence" value="ECO:0007669"/>
    <property type="project" value="InterPro"/>
</dbReference>